<comment type="similarity">
    <text evidence="3">Belongs to the peptidase M50B family.</text>
</comment>
<accession>A0ABN5GYM4</accession>
<feature type="transmembrane region" description="Helical" evidence="13">
    <location>
        <begin position="130"/>
        <end position="152"/>
    </location>
</feature>
<feature type="compositionally biased region" description="Basic and acidic residues" evidence="12">
    <location>
        <begin position="1"/>
        <end position="11"/>
    </location>
</feature>
<evidence type="ECO:0000256" key="10">
    <source>
        <dbReference type="ARBA" id="ARBA00023049"/>
    </source>
</evidence>
<protein>
    <recommendedName>
        <fullName evidence="14">Peptidase M50 domain-containing protein</fullName>
    </recommendedName>
</protein>
<evidence type="ECO:0000256" key="9">
    <source>
        <dbReference type="ARBA" id="ARBA00022989"/>
    </source>
</evidence>
<dbReference type="Proteomes" id="UP000325292">
    <property type="component" value="Chromosome"/>
</dbReference>
<name>A0ABN5GYM4_9FIRM</name>
<feature type="domain" description="Peptidase M50" evidence="14">
    <location>
        <begin position="78"/>
        <end position="152"/>
    </location>
</feature>
<keyword evidence="6" id="KW-0479">Metal-binding</keyword>
<evidence type="ECO:0000256" key="7">
    <source>
        <dbReference type="ARBA" id="ARBA00022801"/>
    </source>
</evidence>
<evidence type="ECO:0000256" key="12">
    <source>
        <dbReference type="SAM" id="MobiDB-lite"/>
    </source>
</evidence>
<dbReference type="PANTHER" id="PTHR39188:SF3">
    <property type="entry name" value="STAGE IV SPORULATION PROTEIN FB"/>
    <property type="match status" value="1"/>
</dbReference>
<feature type="domain" description="Peptidase M50" evidence="14">
    <location>
        <begin position="156"/>
        <end position="189"/>
    </location>
</feature>
<keyword evidence="7" id="KW-0378">Hydrolase</keyword>
<keyword evidence="5 13" id="KW-0812">Transmembrane</keyword>
<comment type="subcellular location">
    <subcellularLocation>
        <location evidence="2">Membrane</location>
        <topology evidence="2">Multi-pass membrane protein</topology>
    </subcellularLocation>
</comment>
<evidence type="ECO:0000256" key="11">
    <source>
        <dbReference type="ARBA" id="ARBA00023136"/>
    </source>
</evidence>
<evidence type="ECO:0000256" key="2">
    <source>
        <dbReference type="ARBA" id="ARBA00004141"/>
    </source>
</evidence>
<keyword evidence="16" id="KW-1185">Reference proteome</keyword>
<keyword evidence="4" id="KW-0645">Protease</keyword>
<reference evidence="15 16" key="1">
    <citation type="journal article" date="2019" name="Sci. Rep.">
        <title>Sulfobacillus thermotolerans: new insights into resistance and metabolic capacities of acidophilic chemolithotrophs.</title>
        <authorList>
            <person name="Panyushkina A.E."/>
            <person name="Babenko V.V."/>
            <person name="Nikitina A.S."/>
            <person name="Selezneva O.V."/>
            <person name="Tsaplina I.A."/>
            <person name="Letarova M.A."/>
            <person name="Kostryukova E.S."/>
            <person name="Letarov A.V."/>
        </authorList>
    </citation>
    <scope>NUCLEOTIDE SEQUENCE [LARGE SCALE GENOMIC DNA]</scope>
    <source>
        <strain evidence="15 16">Kr1</strain>
    </source>
</reference>
<organism evidence="15 16">
    <name type="scientific">Sulfobacillus thermotolerans</name>
    <dbReference type="NCBI Taxonomy" id="338644"/>
    <lineage>
        <taxon>Bacteria</taxon>
        <taxon>Bacillati</taxon>
        <taxon>Bacillota</taxon>
        <taxon>Clostridia</taxon>
        <taxon>Eubacteriales</taxon>
        <taxon>Clostridiales Family XVII. Incertae Sedis</taxon>
        <taxon>Sulfobacillus</taxon>
    </lineage>
</organism>
<keyword evidence="8" id="KW-0862">Zinc</keyword>
<feature type="transmembrane region" description="Helical" evidence="13">
    <location>
        <begin position="185"/>
        <end position="207"/>
    </location>
</feature>
<keyword evidence="10" id="KW-0482">Metalloprotease</keyword>
<keyword evidence="11 13" id="KW-0472">Membrane</keyword>
<feature type="transmembrane region" description="Helical" evidence="13">
    <location>
        <begin position="67"/>
        <end position="88"/>
    </location>
</feature>
<evidence type="ECO:0000256" key="5">
    <source>
        <dbReference type="ARBA" id="ARBA00022692"/>
    </source>
</evidence>
<feature type="transmembrane region" description="Helical" evidence="13">
    <location>
        <begin position="158"/>
        <end position="178"/>
    </location>
</feature>
<feature type="transmembrane region" description="Helical" evidence="13">
    <location>
        <begin position="213"/>
        <end position="232"/>
    </location>
</feature>
<dbReference type="CDD" id="cd06160">
    <property type="entry name" value="S2P-M50_like_2"/>
    <property type="match status" value="1"/>
</dbReference>
<evidence type="ECO:0000256" key="13">
    <source>
        <dbReference type="SAM" id="Phobius"/>
    </source>
</evidence>
<evidence type="ECO:0000256" key="8">
    <source>
        <dbReference type="ARBA" id="ARBA00022833"/>
    </source>
</evidence>
<evidence type="ECO:0000256" key="6">
    <source>
        <dbReference type="ARBA" id="ARBA00022723"/>
    </source>
</evidence>
<evidence type="ECO:0000256" key="3">
    <source>
        <dbReference type="ARBA" id="ARBA00007931"/>
    </source>
</evidence>
<evidence type="ECO:0000256" key="4">
    <source>
        <dbReference type="ARBA" id="ARBA00022670"/>
    </source>
</evidence>
<evidence type="ECO:0000256" key="1">
    <source>
        <dbReference type="ARBA" id="ARBA00001947"/>
    </source>
</evidence>
<sequence>MPGYHDSEHQSPHATPISGETAPFSPYSPPPIPRKGRNSWKSRILSLLAIIYKAKVLLLFGSVVLSMLVYGLAFGWAFGIGLVILIAIHESGHVLANRKRHIPASWPTFIPFLGAVINIRQSPRNADDEAFIGIAGPIFGLAATVVCYGLYLTTHLAVLQWLAVFGFFMHIFNLIPVVPLDGGRTVAFLGWKAWGPGLIGLLVLLFFNPLTGTLTVDPVSVIILIFIVWNFIGRLKHPVSAAYNAIATRRKWTYGLLWAGLMGLSIVGYLSAGSPVWH</sequence>
<feature type="transmembrane region" description="Helical" evidence="13">
    <location>
        <begin position="44"/>
        <end position="61"/>
    </location>
</feature>
<evidence type="ECO:0000313" key="15">
    <source>
        <dbReference type="EMBL" id="AUW93615.1"/>
    </source>
</evidence>
<keyword evidence="9 13" id="KW-1133">Transmembrane helix</keyword>
<gene>
    <name evidence="15" type="ORF">BXT84_06380</name>
</gene>
<dbReference type="EMBL" id="CP019454">
    <property type="protein sequence ID" value="AUW93615.1"/>
    <property type="molecule type" value="Genomic_DNA"/>
</dbReference>
<dbReference type="PANTHER" id="PTHR39188">
    <property type="entry name" value="MEMBRANE-ASSOCIATED ZINC METALLOPROTEASE M50B"/>
    <property type="match status" value="1"/>
</dbReference>
<evidence type="ECO:0000259" key="14">
    <source>
        <dbReference type="Pfam" id="PF02163"/>
    </source>
</evidence>
<evidence type="ECO:0000313" key="16">
    <source>
        <dbReference type="Proteomes" id="UP000325292"/>
    </source>
</evidence>
<feature type="transmembrane region" description="Helical" evidence="13">
    <location>
        <begin position="252"/>
        <end position="272"/>
    </location>
</feature>
<dbReference type="Pfam" id="PF02163">
    <property type="entry name" value="Peptidase_M50"/>
    <property type="match status" value="2"/>
</dbReference>
<comment type="cofactor">
    <cofactor evidence="1">
        <name>Zn(2+)</name>
        <dbReference type="ChEBI" id="CHEBI:29105"/>
    </cofactor>
</comment>
<proteinExistence type="inferred from homology"/>
<feature type="region of interest" description="Disordered" evidence="12">
    <location>
        <begin position="1"/>
        <end position="36"/>
    </location>
</feature>
<dbReference type="InterPro" id="IPR008915">
    <property type="entry name" value="Peptidase_M50"/>
</dbReference>